<evidence type="ECO:0000256" key="5">
    <source>
        <dbReference type="SAM" id="Phobius"/>
    </source>
</evidence>
<dbReference type="EMBL" id="DF933856">
    <property type="protein sequence ID" value="GAM44127.1"/>
    <property type="molecule type" value="Genomic_DNA"/>
</dbReference>
<comment type="caution">
    <text evidence="6">The sequence shown here is derived from an EMBL/GenBank/DDBJ whole genome shotgun (WGS) entry which is preliminary data.</text>
</comment>
<dbReference type="PANTHER" id="PTHR23502">
    <property type="entry name" value="MAJOR FACILITATOR SUPERFAMILY"/>
    <property type="match status" value="1"/>
</dbReference>
<dbReference type="PANTHER" id="PTHR23502:SF30">
    <property type="entry name" value="TRANSPORTER, PUTATIVE (AFU_ORTHOLOGUE AFUA_8G04702)-RELATED"/>
    <property type="match status" value="1"/>
</dbReference>
<comment type="subcellular location">
    <subcellularLocation>
        <location evidence="1">Membrane</location>
        <topology evidence="1">Multi-pass membrane protein</topology>
    </subcellularLocation>
</comment>
<feature type="transmembrane region" description="Helical" evidence="5">
    <location>
        <begin position="164"/>
        <end position="183"/>
    </location>
</feature>
<keyword evidence="4 5" id="KW-0472">Membrane</keyword>
<evidence type="ECO:0000256" key="3">
    <source>
        <dbReference type="ARBA" id="ARBA00022989"/>
    </source>
</evidence>
<feature type="transmembrane region" description="Helical" evidence="5">
    <location>
        <begin position="195"/>
        <end position="213"/>
    </location>
</feature>
<evidence type="ECO:0000256" key="4">
    <source>
        <dbReference type="ARBA" id="ARBA00023136"/>
    </source>
</evidence>
<keyword evidence="7" id="KW-1185">Reference proteome</keyword>
<organism evidence="6 7">
    <name type="scientific">Talaromyces pinophilus</name>
    <name type="common">Penicillium pinophilum</name>
    <dbReference type="NCBI Taxonomy" id="128442"/>
    <lineage>
        <taxon>Eukaryota</taxon>
        <taxon>Fungi</taxon>
        <taxon>Dikarya</taxon>
        <taxon>Ascomycota</taxon>
        <taxon>Pezizomycotina</taxon>
        <taxon>Eurotiomycetes</taxon>
        <taxon>Eurotiomycetidae</taxon>
        <taxon>Eurotiales</taxon>
        <taxon>Trichocomaceae</taxon>
        <taxon>Talaromyces</taxon>
        <taxon>Talaromyces sect. Talaromyces</taxon>
    </lineage>
</organism>
<dbReference type="Proteomes" id="UP000053095">
    <property type="component" value="Unassembled WGS sequence"/>
</dbReference>
<evidence type="ECO:0000313" key="7">
    <source>
        <dbReference type="Proteomes" id="UP000053095"/>
    </source>
</evidence>
<evidence type="ECO:0000256" key="1">
    <source>
        <dbReference type="ARBA" id="ARBA00004141"/>
    </source>
</evidence>
<protein>
    <submittedName>
        <fullName evidence="6">MFS transporter</fullName>
    </submittedName>
</protein>
<reference evidence="7" key="1">
    <citation type="journal article" date="2015" name="Genome Announc.">
        <title>Draft genome sequence of Talaromyces cellulolyticus strain Y-94, a source of lignocellulosic biomass-degrading enzymes.</title>
        <authorList>
            <person name="Fujii T."/>
            <person name="Koike H."/>
            <person name="Sawayama S."/>
            <person name="Yano S."/>
            <person name="Inoue H."/>
        </authorList>
    </citation>
    <scope>NUCLEOTIDE SEQUENCE [LARGE SCALE GENOMIC DNA]</scope>
    <source>
        <strain evidence="7">Y-94</strain>
    </source>
</reference>
<dbReference type="AlphaFoldDB" id="A0A6V8HQ16"/>
<gene>
    <name evidence="6" type="ORF">TCE0_060f19503</name>
</gene>
<evidence type="ECO:0000313" key="6">
    <source>
        <dbReference type="EMBL" id="GAM44127.1"/>
    </source>
</evidence>
<keyword evidence="3 5" id="KW-1133">Transmembrane helix</keyword>
<sequence>MSNEIDIPGTVHLVDMDHTMHTRHASKNEDIVLDPTPSSDPNDPLNWSPRRKLLSLICQNLYTWFTGIAVSTVYSVLVPLSQATGLARRNNGIMEAEHRLWPFAICVITVPASLILWGVGAQHGVHWFGLIFGMGCLAFTSTMGITLSVNYLIDSYHDISTDGIVTVILVRNTMSFAISYGITPWLTNLGYQNCFVSAAFIGMAASLVFLVMIKWGKSLRIKSATKYWTMVNRDEVIDNERYGE</sequence>
<feature type="transmembrane region" description="Helical" evidence="5">
    <location>
        <begin position="125"/>
        <end position="152"/>
    </location>
</feature>
<dbReference type="InterPro" id="IPR036259">
    <property type="entry name" value="MFS_trans_sf"/>
</dbReference>
<evidence type="ECO:0000256" key="2">
    <source>
        <dbReference type="ARBA" id="ARBA00022692"/>
    </source>
</evidence>
<keyword evidence="2 5" id="KW-0812">Transmembrane</keyword>
<feature type="transmembrane region" description="Helical" evidence="5">
    <location>
        <begin position="100"/>
        <end position="119"/>
    </location>
</feature>
<dbReference type="SUPFAM" id="SSF103473">
    <property type="entry name" value="MFS general substrate transporter"/>
    <property type="match status" value="1"/>
</dbReference>
<accession>A0A6V8HQ16</accession>
<feature type="transmembrane region" description="Helical" evidence="5">
    <location>
        <begin position="61"/>
        <end position="80"/>
    </location>
</feature>
<name>A0A6V8HQ16_TALPI</name>
<proteinExistence type="predicted"/>
<dbReference type="GO" id="GO:0022857">
    <property type="term" value="F:transmembrane transporter activity"/>
    <property type="evidence" value="ECO:0007669"/>
    <property type="project" value="TreeGrafter"/>
</dbReference>
<dbReference type="GO" id="GO:0005886">
    <property type="term" value="C:plasma membrane"/>
    <property type="evidence" value="ECO:0007669"/>
    <property type="project" value="TreeGrafter"/>
</dbReference>